<reference evidence="14" key="2">
    <citation type="journal article" date="2007" name="Science">
        <title>Draft genome sequence of the sexually transmitted pathogen Trichomonas vaginalis.</title>
        <authorList>
            <person name="Carlton J.M."/>
            <person name="Hirt R.P."/>
            <person name="Silva J.C."/>
            <person name="Delcher A.L."/>
            <person name="Schatz M."/>
            <person name="Zhao Q."/>
            <person name="Wortman J.R."/>
            <person name="Bidwell S.L."/>
            <person name="Alsmark U.C.M."/>
            <person name="Besteiro S."/>
            <person name="Sicheritz-Ponten T."/>
            <person name="Noel C.J."/>
            <person name="Dacks J.B."/>
            <person name="Foster P.G."/>
            <person name="Simillion C."/>
            <person name="Van de Peer Y."/>
            <person name="Miranda-Saavedra D."/>
            <person name="Barton G.J."/>
            <person name="Westrop G.D."/>
            <person name="Mueller S."/>
            <person name="Dessi D."/>
            <person name="Fiori P.L."/>
            <person name="Ren Q."/>
            <person name="Paulsen I."/>
            <person name="Zhang H."/>
            <person name="Bastida-Corcuera F.D."/>
            <person name="Simoes-Barbosa A."/>
            <person name="Brown M.T."/>
            <person name="Hayes R.D."/>
            <person name="Mukherjee M."/>
            <person name="Okumura C.Y."/>
            <person name="Schneider R."/>
            <person name="Smith A.J."/>
            <person name="Vanacova S."/>
            <person name="Villalvazo M."/>
            <person name="Haas B.J."/>
            <person name="Pertea M."/>
            <person name="Feldblyum T.V."/>
            <person name="Utterback T.R."/>
            <person name="Shu C.L."/>
            <person name="Osoegawa K."/>
            <person name="de Jong P.J."/>
            <person name="Hrdy I."/>
            <person name="Horvathova L."/>
            <person name="Zubacova Z."/>
            <person name="Dolezal P."/>
            <person name="Malik S.B."/>
            <person name="Logsdon J.M. Jr."/>
            <person name="Henze K."/>
            <person name="Gupta A."/>
            <person name="Wang C.C."/>
            <person name="Dunne R.L."/>
            <person name="Upcroft J.A."/>
            <person name="Upcroft P."/>
            <person name="White O."/>
            <person name="Salzberg S.L."/>
            <person name="Tang P."/>
            <person name="Chiu C.-H."/>
            <person name="Lee Y.-S."/>
            <person name="Embley T.M."/>
            <person name="Coombs G.H."/>
            <person name="Mottram J.C."/>
            <person name="Tachezy J."/>
            <person name="Fraser-Liggett C.M."/>
            <person name="Johnson P.J."/>
        </authorList>
    </citation>
    <scope>NUCLEOTIDE SEQUENCE [LARGE SCALE GENOMIC DNA]</scope>
    <source>
        <strain evidence="14">G3</strain>
    </source>
</reference>
<dbReference type="Proteomes" id="UP000001542">
    <property type="component" value="Unassembled WGS sequence"/>
</dbReference>
<comment type="similarity">
    <text evidence="2">Belongs to the ABC transporter superfamily. ABCB family. MHC peptide exporter (TC 3.A.1.209) subfamily.</text>
</comment>
<dbReference type="GO" id="GO:0012505">
    <property type="term" value="C:endomembrane system"/>
    <property type="evidence" value="ECO:0007669"/>
    <property type="project" value="UniProtKB-SubCell"/>
</dbReference>
<evidence type="ECO:0000256" key="3">
    <source>
        <dbReference type="ARBA" id="ARBA00022448"/>
    </source>
</evidence>
<feature type="domain" description="ABC transmembrane type-1" evidence="13">
    <location>
        <begin position="59"/>
        <end position="339"/>
    </location>
</feature>
<feature type="transmembrane region" description="Helical" evidence="11">
    <location>
        <begin position="97"/>
        <end position="115"/>
    </location>
</feature>
<dbReference type="InParanoid" id="A2DVE9"/>
<dbReference type="SMR" id="A2DVE9"/>
<keyword evidence="3" id="KW-0813">Transport</keyword>
<dbReference type="Gene3D" id="1.20.1560.10">
    <property type="entry name" value="ABC transporter type 1, transmembrane domain"/>
    <property type="match status" value="1"/>
</dbReference>
<dbReference type="EMBL" id="DS113253">
    <property type="protein sequence ID" value="EAY15628.1"/>
    <property type="molecule type" value="Genomic_DNA"/>
</dbReference>
<feature type="compositionally biased region" description="Polar residues" evidence="10">
    <location>
        <begin position="691"/>
        <end position="700"/>
    </location>
</feature>
<evidence type="ECO:0000256" key="11">
    <source>
        <dbReference type="SAM" id="Phobius"/>
    </source>
</evidence>
<dbReference type="VEuPathDB" id="TrichDB:TVAG_209070"/>
<dbReference type="InterPro" id="IPR039421">
    <property type="entry name" value="Type_1_exporter"/>
</dbReference>
<dbReference type="InterPro" id="IPR003439">
    <property type="entry name" value="ABC_transporter-like_ATP-bd"/>
</dbReference>
<dbReference type="SUPFAM" id="SSF52540">
    <property type="entry name" value="P-loop containing nucleoside triphosphate hydrolases"/>
    <property type="match status" value="1"/>
</dbReference>
<dbReference type="GO" id="GO:0140359">
    <property type="term" value="F:ABC-type transporter activity"/>
    <property type="evidence" value="ECO:0007669"/>
    <property type="project" value="InterPro"/>
</dbReference>
<dbReference type="STRING" id="5722.A2DVE9"/>
<keyword evidence="15" id="KW-1185">Reference proteome</keyword>
<accession>A2DVE9</accession>
<feature type="compositionally biased region" description="Basic and acidic residues" evidence="10">
    <location>
        <begin position="647"/>
        <end position="661"/>
    </location>
</feature>
<feature type="region of interest" description="Disordered" evidence="10">
    <location>
        <begin position="626"/>
        <end position="700"/>
    </location>
</feature>
<feature type="transmembrane region" description="Helical" evidence="11">
    <location>
        <begin position="315"/>
        <end position="339"/>
    </location>
</feature>
<organism evidence="14 15">
    <name type="scientific">Trichomonas vaginalis (strain ATCC PRA-98 / G3)</name>
    <dbReference type="NCBI Taxonomy" id="412133"/>
    <lineage>
        <taxon>Eukaryota</taxon>
        <taxon>Metamonada</taxon>
        <taxon>Parabasalia</taxon>
        <taxon>Trichomonadida</taxon>
        <taxon>Trichomonadidae</taxon>
        <taxon>Trichomonas</taxon>
    </lineage>
</organism>
<evidence type="ECO:0000256" key="5">
    <source>
        <dbReference type="ARBA" id="ARBA00022741"/>
    </source>
</evidence>
<evidence type="ECO:0000256" key="7">
    <source>
        <dbReference type="ARBA" id="ARBA00022967"/>
    </source>
</evidence>
<dbReference type="GO" id="GO:0055085">
    <property type="term" value="P:transmembrane transport"/>
    <property type="evidence" value="ECO:0000318"/>
    <property type="project" value="GO_Central"/>
</dbReference>
<dbReference type="FunFam" id="1.20.1560.10:FF:000175">
    <property type="entry name" value="ABC transporter family protein"/>
    <property type="match status" value="1"/>
</dbReference>
<keyword evidence="6" id="KW-0067">ATP-binding</keyword>
<keyword evidence="7" id="KW-1278">Translocase</keyword>
<dbReference type="PROSITE" id="PS50929">
    <property type="entry name" value="ABC_TM1F"/>
    <property type="match status" value="1"/>
</dbReference>
<feature type="compositionally biased region" description="Low complexity" evidence="10">
    <location>
        <begin position="632"/>
        <end position="644"/>
    </location>
</feature>
<dbReference type="Pfam" id="PF00664">
    <property type="entry name" value="ABC_membrane"/>
    <property type="match status" value="1"/>
</dbReference>
<evidence type="ECO:0000313" key="14">
    <source>
        <dbReference type="EMBL" id="EAY15628.1"/>
    </source>
</evidence>
<evidence type="ECO:0000256" key="2">
    <source>
        <dbReference type="ARBA" id="ARBA00006493"/>
    </source>
</evidence>
<dbReference type="OMA" id="IEYIFHA"/>
<feature type="transmembrane region" description="Helical" evidence="11">
    <location>
        <begin position="53"/>
        <end position="77"/>
    </location>
</feature>
<dbReference type="AlphaFoldDB" id="A2DVE9"/>
<dbReference type="InterPro" id="IPR027417">
    <property type="entry name" value="P-loop_NTPase"/>
</dbReference>
<dbReference type="PANTHER" id="PTHR43394:SF1">
    <property type="entry name" value="ATP-BINDING CASSETTE SUB-FAMILY B MEMBER 10, MITOCHONDRIAL"/>
    <property type="match status" value="1"/>
</dbReference>
<comment type="subcellular location">
    <subcellularLocation>
        <location evidence="1">Endomembrane system</location>
        <topology evidence="1">Multi-pass membrane protein</topology>
    </subcellularLocation>
</comment>
<keyword evidence="8 11" id="KW-1133">Transmembrane helix</keyword>
<feature type="compositionally biased region" description="Basic and acidic residues" evidence="10">
    <location>
        <begin position="670"/>
        <end position="679"/>
    </location>
</feature>
<evidence type="ECO:0000259" key="12">
    <source>
        <dbReference type="PROSITE" id="PS50893"/>
    </source>
</evidence>
<name>A2DVE9_TRIV3</name>
<dbReference type="InterPro" id="IPR011527">
    <property type="entry name" value="ABC1_TM_dom"/>
</dbReference>
<dbReference type="PANTHER" id="PTHR43394">
    <property type="entry name" value="ATP-DEPENDENT PERMEASE MDL1, MITOCHONDRIAL"/>
    <property type="match status" value="1"/>
</dbReference>
<dbReference type="KEGG" id="tva:4773635"/>
<dbReference type="GO" id="GO:0016887">
    <property type="term" value="F:ATP hydrolysis activity"/>
    <property type="evidence" value="ECO:0007669"/>
    <property type="project" value="InterPro"/>
</dbReference>
<feature type="compositionally biased region" description="Basic and acidic residues" evidence="10">
    <location>
        <begin position="1"/>
        <end position="20"/>
    </location>
</feature>
<dbReference type="Gene3D" id="3.40.50.300">
    <property type="entry name" value="P-loop containing nucleotide triphosphate hydrolases"/>
    <property type="match status" value="1"/>
</dbReference>
<evidence type="ECO:0000256" key="9">
    <source>
        <dbReference type="ARBA" id="ARBA00023136"/>
    </source>
</evidence>
<dbReference type="OrthoDB" id="6500128at2759"/>
<dbReference type="PROSITE" id="PS50893">
    <property type="entry name" value="ABC_TRANSPORTER_2"/>
    <property type="match status" value="1"/>
</dbReference>
<feature type="domain" description="ABC transporter" evidence="12">
    <location>
        <begin position="381"/>
        <end position="616"/>
    </location>
</feature>
<dbReference type="GO" id="GO:0042626">
    <property type="term" value="F:ATPase-coupled transmembrane transporter activity"/>
    <property type="evidence" value="ECO:0000318"/>
    <property type="project" value="GO_Central"/>
</dbReference>
<dbReference type="RefSeq" id="XP_001327851.1">
    <property type="nucleotide sequence ID" value="XM_001327816.1"/>
</dbReference>
<evidence type="ECO:0000256" key="1">
    <source>
        <dbReference type="ARBA" id="ARBA00004127"/>
    </source>
</evidence>
<protein>
    <submittedName>
        <fullName evidence="14">ABC transporter family protein</fullName>
    </submittedName>
</protein>
<dbReference type="GO" id="GO:0016020">
    <property type="term" value="C:membrane"/>
    <property type="evidence" value="ECO:0000318"/>
    <property type="project" value="GO_Central"/>
</dbReference>
<reference evidence="14" key="1">
    <citation type="submission" date="2006-10" db="EMBL/GenBank/DDBJ databases">
        <authorList>
            <person name="Amadeo P."/>
            <person name="Zhao Q."/>
            <person name="Wortman J."/>
            <person name="Fraser-Liggett C."/>
            <person name="Carlton J."/>
        </authorList>
    </citation>
    <scope>NUCLEOTIDE SEQUENCE</scope>
    <source>
        <strain evidence="14">G3</strain>
    </source>
</reference>
<dbReference type="CDD" id="cd03249">
    <property type="entry name" value="ABC_MTABC3_MDL1_MDL2"/>
    <property type="match status" value="1"/>
</dbReference>
<dbReference type="FunFam" id="3.40.50.300:FF:000140">
    <property type="entry name" value="Lipid A export ATP-binding/permease protein MsbA"/>
    <property type="match status" value="1"/>
</dbReference>
<dbReference type="VEuPathDB" id="TrichDB:TVAGG3_0335420"/>
<evidence type="ECO:0000256" key="8">
    <source>
        <dbReference type="ARBA" id="ARBA00022989"/>
    </source>
</evidence>
<evidence type="ECO:0000259" key="13">
    <source>
        <dbReference type="PROSITE" id="PS50929"/>
    </source>
</evidence>
<evidence type="ECO:0000256" key="10">
    <source>
        <dbReference type="SAM" id="MobiDB-lite"/>
    </source>
</evidence>
<evidence type="ECO:0000256" key="4">
    <source>
        <dbReference type="ARBA" id="ARBA00022692"/>
    </source>
</evidence>
<dbReference type="SMART" id="SM00382">
    <property type="entry name" value="AAA"/>
    <property type="match status" value="1"/>
</dbReference>
<keyword evidence="5" id="KW-0547">Nucleotide-binding</keyword>
<keyword evidence="9 11" id="KW-0472">Membrane</keyword>
<dbReference type="Pfam" id="PF00005">
    <property type="entry name" value="ABC_tran"/>
    <property type="match status" value="1"/>
</dbReference>
<gene>
    <name evidence="14" type="ORF">TVAG_209070</name>
</gene>
<dbReference type="eggNOG" id="KOG0055">
    <property type="taxonomic scope" value="Eukaryota"/>
</dbReference>
<dbReference type="InterPro" id="IPR003593">
    <property type="entry name" value="AAA+_ATPase"/>
</dbReference>
<sequence length="700" mass="78123">MFAEQSTHRNSSEHSSRRSSEYSLSSQIKVQVDEKKMAKGALYKMAFGSCRNLLAVIPSFISGGGTILTFFMFGKILNLISSYSLAPDPKLYDQCLKYIYGMIGISCGLAICKFLHQYAWIRIGCEISCKIRRDLFKNMMQNDVTFFDTNPIGGILTLLSEDAQQVQQAFGTDKGTQISNLTQFITGIIFAYVYSWRLALIATAIIPVAAIIMTFFMPGIIKITATRFLCLSKSMTIAEETLSSIRTVRGFNMEENEAKRFEKSQYETIKCERKIGFLISGMSTIVLTLLWTMVLCNLYYGTHLVEKSRKADGTFGFGIGDLMSCWGYCMFGCMGILMLQGSLQGEQRAIAAGARIFKLSNTPPSVPFEGGIESDIFIGDIEFKNVTFRYPTRQINVLNNVSFKIKSGQIAALVGHSGSGKSTCVQLLERYYDVNEGIILLDGKDIKEYNPRWLHHKIGLVGQEPTLFSTTIKENILYGIERATESQIDTAAEIANAKKFIDKLDKKYDTLVGDRGGQLSGGQRQRIAITRAVIKNPRILLCDEATSALDAESEKKVQAALDKVLIGRTGVIVAHRLSTIKNANIIYVFDAGVIVEQGTHDELVQKGGFYYKLVSRQLTQKDIIKGSAATQKNENSTESNKNSTPRSQREQVKPLPEPKNEKNKKKDKKKEKNERKESDSDYSYADYYSGLYTSGDSSDK</sequence>
<evidence type="ECO:0000256" key="6">
    <source>
        <dbReference type="ARBA" id="ARBA00022840"/>
    </source>
</evidence>
<feature type="region of interest" description="Disordered" evidence="10">
    <location>
        <begin position="1"/>
        <end position="22"/>
    </location>
</feature>
<feature type="transmembrane region" description="Helical" evidence="11">
    <location>
        <begin position="201"/>
        <end position="225"/>
    </location>
</feature>
<dbReference type="GO" id="GO:0005524">
    <property type="term" value="F:ATP binding"/>
    <property type="evidence" value="ECO:0007669"/>
    <property type="project" value="UniProtKB-KW"/>
</dbReference>
<proteinExistence type="inferred from homology"/>
<evidence type="ECO:0000313" key="15">
    <source>
        <dbReference type="Proteomes" id="UP000001542"/>
    </source>
</evidence>
<dbReference type="CDD" id="cd18577">
    <property type="entry name" value="ABC_6TM_Pgp_ABCB1_D1_like"/>
    <property type="match status" value="1"/>
</dbReference>
<keyword evidence="4 11" id="KW-0812">Transmembrane</keyword>
<feature type="transmembrane region" description="Helical" evidence="11">
    <location>
        <begin position="275"/>
        <end position="300"/>
    </location>
</feature>
<dbReference type="FunCoup" id="A2DVE9">
    <property type="interactions" value="143"/>
</dbReference>
<dbReference type="SUPFAM" id="SSF90123">
    <property type="entry name" value="ABC transporter transmembrane region"/>
    <property type="match status" value="1"/>
</dbReference>
<dbReference type="InterPro" id="IPR036640">
    <property type="entry name" value="ABC1_TM_sf"/>
</dbReference>